<name>A0ABD4SB49_9LACO</name>
<accession>A0ABD4SB49</accession>
<evidence type="ECO:0000313" key="2">
    <source>
        <dbReference type="Proteomes" id="UP001320314"/>
    </source>
</evidence>
<dbReference type="AlphaFoldDB" id="A0ABD4SB49"/>
<proteinExistence type="predicted"/>
<reference evidence="1 2" key="1">
    <citation type="submission" date="2021-12" db="EMBL/GenBank/DDBJ databases">
        <title>Antimicrobial susceptibility of Lactobacillus delbrueckii subsp. lactis obtained from milk products and other habitats.</title>
        <authorList>
            <person name="Shani N."/>
        </authorList>
    </citation>
    <scope>NUCLEOTIDE SEQUENCE [LARGE SCALE GENOMIC DNA]</scope>
    <source>
        <strain evidence="1 2">CIRM BIA 266</strain>
    </source>
</reference>
<dbReference type="Proteomes" id="UP001320314">
    <property type="component" value="Unassembled WGS sequence"/>
</dbReference>
<gene>
    <name evidence="1" type="ORF">LOB39_02355</name>
</gene>
<evidence type="ECO:0000313" key="1">
    <source>
        <dbReference type="EMBL" id="MCD5517418.1"/>
    </source>
</evidence>
<dbReference type="EMBL" id="JAJNUD010000003">
    <property type="protein sequence ID" value="MCD5517418.1"/>
    <property type="molecule type" value="Genomic_DNA"/>
</dbReference>
<sequence>MSNNLYRWQQLAAALELAEFFTHCAAAAARFRHGRNEEDDKDIQRVLAISSQIFDLKMFFYNQLYEEGQCNWEDRLDIFFGEAGLGDKKDHKYAEEKHEIELWFLKEIAQYKDLDFAAPAIKRSLEGDIDFEDSNRD</sequence>
<protein>
    <submittedName>
        <fullName evidence="1">Uncharacterized protein</fullName>
    </submittedName>
</protein>
<comment type="caution">
    <text evidence="1">The sequence shown here is derived from an EMBL/GenBank/DDBJ whole genome shotgun (WGS) entry which is preliminary data.</text>
</comment>
<organism evidence="1 2">
    <name type="scientific">Lactobacillus delbrueckii subsp. allosunkii</name>
    <dbReference type="NCBI Taxonomy" id="1050107"/>
    <lineage>
        <taxon>Bacteria</taxon>
        <taxon>Bacillati</taxon>
        <taxon>Bacillota</taxon>
        <taxon>Bacilli</taxon>
        <taxon>Lactobacillales</taxon>
        <taxon>Lactobacillaceae</taxon>
        <taxon>Lactobacillus</taxon>
    </lineage>
</organism>
<dbReference type="RefSeq" id="WP_231523216.1">
    <property type="nucleotide sequence ID" value="NZ_JAJNUD010000003.1"/>
</dbReference>